<dbReference type="PANTHER" id="PTHR16320:SF9">
    <property type="entry name" value="SPHINGOMYELIN PHOSPHODIESTERASE 5"/>
    <property type="match status" value="1"/>
</dbReference>
<dbReference type="EC" id="3.1.4.12" evidence="3"/>
<dbReference type="GO" id="GO:0005737">
    <property type="term" value="C:cytoplasm"/>
    <property type="evidence" value="ECO:0007669"/>
    <property type="project" value="TreeGrafter"/>
</dbReference>
<dbReference type="GO" id="GO:0006684">
    <property type="term" value="P:sphingomyelin metabolic process"/>
    <property type="evidence" value="ECO:0007669"/>
    <property type="project" value="TreeGrafter"/>
</dbReference>
<dbReference type="AlphaFoldDB" id="H0Y217"/>
<dbReference type="InParanoid" id="H0Y217"/>
<sequence length="412" mass="45291">LRCCAPRARPGQPEVAESGGPTAAALLLLVGLLLALPGLLHWLLLQAWHRPFCYHRPAPLCWVPPAPRRSPAEPVRCCLVFLSANLCLLPHGLASFNNLSHKTAAGRGHWCRAAGPPPALAVRLVAALPAGLDFVSLQEVFDLRAVVAWWTAWRRISPVLYDFGTLSLQPGLHLKLLGSGLLRAIFYCFPNTRREDALTCKGLLSAQAQLDNLDRCCMVGFLHAPPRRAPALALRAAVTVVDWAQQFEAESRQNDEVVASVLLSGLNFHNRSKCEGRLGRAGREVRPSPAADHSQKQQHKLFSCFPDPCRLGTLRRGDWTWGRPVAEALAYRALPRPPTGTRDAVEHLYLAAPPYGRSRTKPWRPGAWTIYITYGRVLGRLSPPVERVTFNTALAGLTDHLAIGPQLRVSMP</sequence>
<keyword evidence="5" id="KW-1133">Transmembrane helix</keyword>
<proteinExistence type="predicted"/>
<name>H0Y217_OTOGA</name>
<evidence type="ECO:0000256" key="4">
    <source>
        <dbReference type="ARBA" id="ARBA00022919"/>
    </source>
</evidence>
<dbReference type="EMBL" id="AAQR03179309">
    <property type="status" value="NOT_ANNOTATED_CDS"/>
    <property type="molecule type" value="Genomic_DNA"/>
</dbReference>
<dbReference type="InterPro" id="IPR038772">
    <property type="entry name" value="Sph/SMPD2-like"/>
</dbReference>
<dbReference type="Proteomes" id="UP000005225">
    <property type="component" value="Unassembled WGS sequence"/>
</dbReference>
<keyword evidence="4" id="KW-0443">Lipid metabolism</keyword>
<evidence type="ECO:0000313" key="7">
    <source>
        <dbReference type="Proteomes" id="UP000005225"/>
    </source>
</evidence>
<dbReference type="eggNOG" id="ENOG502QVRH">
    <property type="taxonomic scope" value="Eukaryota"/>
</dbReference>
<feature type="transmembrane region" description="Helical" evidence="5">
    <location>
        <begin position="23"/>
        <end position="45"/>
    </location>
</feature>
<dbReference type="OMA" id="RRAKPWR"/>
<keyword evidence="4" id="KW-0746">Sphingolipid metabolism</keyword>
<keyword evidence="7" id="KW-1185">Reference proteome</keyword>
<comment type="pathway">
    <text evidence="1">Lipid metabolism; sphingolipid metabolism.</text>
</comment>
<dbReference type="GO" id="GO:0004767">
    <property type="term" value="F:sphingomyelin phosphodiesterase activity"/>
    <property type="evidence" value="ECO:0007669"/>
    <property type="project" value="UniProtKB-EC"/>
</dbReference>
<evidence type="ECO:0000256" key="2">
    <source>
        <dbReference type="ARBA" id="ARBA00004991"/>
    </source>
</evidence>
<keyword evidence="5" id="KW-0812">Transmembrane</keyword>
<reference evidence="6" key="2">
    <citation type="submission" date="2025-08" db="UniProtKB">
        <authorList>
            <consortium name="Ensembl"/>
        </authorList>
    </citation>
    <scope>IDENTIFICATION</scope>
</reference>
<dbReference type="GO" id="GO:0016020">
    <property type="term" value="C:membrane"/>
    <property type="evidence" value="ECO:0007669"/>
    <property type="project" value="GOC"/>
</dbReference>
<dbReference type="PANTHER" id="PTHR16320">
    <property type="entry name" value="SPHINGOMYELINASE FAMILY MEMBER"/>
    <property type="match status" value="1"/>
</dbReference>
<dbReference type="GeneTree" id="ENSGT00400000022168"/>
<dbReference type="InterPro" id="IPR036691">
    <property type="entry name" value="Endo/exonu/phosph_ase_sf"/>
</dbReference>
<keyword evidence="5" id="KW-0472">Membrane</keyword>
<organism evidence="6 7">
    <name type="scientific">Otolemur garnettii</name>
    <name type="common">Small-eared galago</name>
    <name type="synonym">Garnett's greater bushbaby</name>
    <dbReference type="NCBI Taxonomy" id="30611"/>
    <lineage>
        <taxon>Eukaryota</taxon>
        <taxon>Metazoa</taxon>
        <taxon>Chordata</taxon>
        <taxon>Craniata</taxon>
        <taxon>Vertebrata</taxon>
        <taxon>Euteleostomi</taxon>
        <taxon>Mammalia</taxon>
        <taxon>Eutheria</taxon>
        <taxon>Euarchontoglires</taxon>
        <taxon>Primates</taxon>
        <taxon>Strepsirrhini</taxon>
        <taxon>Lorisiformes</taxon>
        <taxon>Galagidae</taxon>
        <taxon>Otolemur</taxon>
    </lineage>
</organism>
<protein>
    <recommendedName>
        <fullName evidence="3">sphingomyelin phosphodiesterase</fullName>
        <ecNumber evidence="3">3.1.4.12</ecNumber>
    </recommendedName>
</protein>
<accession>H0Y217</accession>
<dbReference type="Ensembl" id="ENSOGAT00000030415.1">
    <property type="protein sequence ID" value="ENSOGAP00000022410.1"/>
    <property type="gene ID" value="ENSOGAG00000034438.1"/>
</dbReference>
<evidence type="ECO:0000256" key="3">
    <source>
        <dbReference type="ARBA" id="ARBA00012369"/>
    </source>
</evidence>
<evidence type="ECO:0000256" key="1">
    <source>
        <dbReference type="ARBA" id="ARBA00004760"/>
    </source>
</evidence>
<evidence type="ECO:0000256" key="5">
    <source>
        <dbReference type="SAM" id="Phobius"/>
    </source>
</evidence>
<reference evidence="6" key="3">
    <citation type="submission" date="2025-09" db="UniProtKB">
        <authorList>
            <consortium name="Ensembl"/>
        </authorList>
    </citation>
    <scope>IDENTIFICATION</scope>
</reference>
<reference evidence="7" key="1">
    <citation type="submission" date="2011-03" db="EMBL/GenBank/DDBJ databases">
        <title>Version 3 of the genome sequence of Otolemur garnettii (Bushbaby).</title>
        <authorList>
            <consortium name="The Broad Institute Genome Sequencing Platform"/>
            <person name="Di Palma F."/>
            <person name="Johnson J."/>
            <person name="Lander E.S."/>
            <person name="Lindblad-Toh K."/>
            <person name="Jaffe D.B."/>
            <person name="Gnerre S."/>
            <person name="MacCallum I."/>
            <person name="Przybylski D."/>
            <person name="Ribeiro F.J."/>
            <person name="Burton J.N."/>
            <person name="Walker B.J."/>
            <person name="Sharpe T."/>
            <person name="Hall G."/>
        </authorList>
    </citation>
    <scope>NUCLEOTIDE SEQUENCE [LARGE SCALE GENOMIC DNA]</scope>
</reference>
<evidence type="ECO:0000313" key="6">
    <source>
        <dbReference type="Ensembl" id="ENSOGAP00000022410.1"/>
    </source>
</evidence>
<comment type="pathway">
    <text evidence="2">Sphingolipid metabolism.</text>
</comment>
<dbReference type="SUPFAM" id="SSF56219">
    <property type="entry name" value="DNase I-like"/>
    <property type="match status" value="1"/>
</dbReference>
<dbReference type="STRING" id="30611.ENSOGAP00000022410"/>